<evidence type="ECO:0000256" key="9">
    <source>
        <dbReference type="RuleBase" id="RU361167"/>
    </source>
</evidence>
<accession>A0A1H4EPZ3</accession>
<keyword evidence="12" id="KW-1185">Reference proteome</keyword>
<evidence type="ECO:0000256" key="8">
    <source>
        <dbReference type="PROSITE-ProRule" id="PRU10058"/>
    </source>
</evidence>
<dbReference type="STRING" id="71657.SAMN02982996_02733"/>
<dbReference type="EC" id="3.2.1.-" evidence="9"/>
<dbReference type="SUPFAM" id="SSF48208">
    <property type="entry name" value="Six-hairpin glycosidases"/>
    <property type="match status" value="1"/>
</dbReference>
<keyword evidence="7 9" id="KW-0119">Carbohydrate metabolism</keyword>
<keyword evidence="3 10" id="KW-0732">Signal</keyword>
<keyword evidence="7 9" id="KW-0624">Polysaccharide degradation</keyword>
<evidence type="ECO:0000313" key="11">
    <source>
        <dbReference type="EMBL" id="SEA86590.1"/>
    </source>
</evidence>
<dbReference type="Proteomes" id="UP000187280">
    <property type="component" value="Unassembled WGS sequence"/>
</dbReference>
<organism evidence="11 12">
    <name type="scientific">Lonsdalea quercina</name>
    <dbReference type="NCBI Taxonomy" id="71657"/>
    <lineage>
        <taxon>Bacteria</taxon>
        <taxon>Pseudomonadati</taxon>
        <taxon>Pseudomonadota</taxon>
        <taxon>Gammaproteobacteria</taxon>
        <taxon>Enterobacterales</taxon>
        <taxon>Pectobacteriaceae</taxon>
        <taxon>Lonsdalea</taxon>
    </lineage>
</organism>
<gene>
    <name evidence="11" type="ORF">SAMN02982996_02733</name>
</gene>
<dbReference type="EMBL" id="FNQS01000010">
    <property type="protein sequence ID" value="SEA86590.1"/>
    <property type="molecule type" value="Genomic_DNA"/>
</dbReference>
<feature type="active site" description="Nucleophile" evidence="8">
    <location>
        <position position="111"/>
    </location>
</feature>
<comment type="similarity">
    <text evidence="2 9">Belongs to the glycosyl hydrolase 8 (cellulase D) family.</text>
</comment>
<feature type="chain" id="PRO_5010548145" description="Glucanase" evidence="10">
    <location>
        <begin position="24"/>
        <end position="337"/>
    </location>
</feature>
<evidence type="ECO:0000256" key="10">
    <source>
        <dbReference type="SAM" id="SignalP"/>
    </source>
</evidence>
<dbReference type="InterPro" id="IPR012341">
    <property type="entry name" value="6hp_glycosidase-like_sf"/>
</dbReference>
<keyword evidence="6 9" id="KW-0326">Glycosidase</keyword>
<reference evidence="11 12" key="1">
    <citation type="submission" date="2016-10" db="EMBL/GenBank/DDBJ databases">
        <authorList>
            <person name="de Groot N.N."/>
        </authorList>
    </citation>
    <scope>NUCLEOTIDE SEQUENCE [LARGE SCALE GENOMIC DNA]</scope>
    <source>
        <strain evidence="11 12">ATCC 29281</strain>
    </source>
</reference>
<evidence type="ECO:0000256" key="4">
    <source>
        <dbReference type="ARBA" id="ARBA00022801"/>
    </source>
</evidence>
<dbReference type="InterPro" id="IPR019834">
    <property type="entry name" value="Glyco_hydro_8_CS"/>
</dbReference>
<protein>
    <recommendedName>
        <fullName evidence="9">Glucanase</fullName>
        <ecNumber evidence="9">3.2.1.-</ecNumber>
    </recommendedName>
</protein>
<dbReference type="Gene3D" id="1.50.10.10">
    <property type="match status" value="1"/>
</dbReference>
<sequence length="337" mass="38309">MIQPLRHWTMVLLMALCSTSAIAADQGWDSYKSRFLTVDGRIQDTGNNNVSHTEGQGFAMLLAVHYDDRSTFDRLWSWTQAHLNNKQNGLFYWRYAPTAADPVADKNNASDGDVMIAWALLKAGEKWRNEPYLQASDSLQKDIIAHNVTHYAGHTVMLPGANGFNKGTYLVLNPSYFIFPAWEDFSKRSRLPVWHQLIEDGMVLLSKTRFGDANLPSDWVALNADGTTAPAMNWPSRFSYDAIRIPLYVYWYDRESPELSTFRLYWHGFPRLRTPAWVDVLNNHTAPYMMNGGLLAVRDLAMGDSHQVNDVISPEEDYYSASLHLLANLARVTADVR</sequence>
<keyword evidence="4 9" id="KW-0378">Hydrolase</keyword>
<feature type="signal peptide" evidence="10">
    <location>
        <begin position="1"/>
        <end position="23"/>
    </location>
</feature>
<evidence type="ECO:0000256" key="1">
    <source>
        <dbReference type="ARBA" id="ARBA00000966"/>
    </source>
</evidence>
<evidence type="ECO:0000256" key="6">
    <source>
        <dbReference type="ARBA" id="ARBA00023295"/>
    </source>
</evidence>
<evidence type="ECO:0000313" key="12">
    <source>
        <dbReference type="Proteomes" id="UP000187280"/>
    </source>
</evidence>
<dbReference type="GO" id="GO:0030245">
    <property type="term" value="P:cellulose catabolic process"/>
    <property type="evidence" value="ECO:0007669"/>
    <property type="project" value="UniProtKB-KW"/>
</dbReference>
<evidence type="ECO:0000256" key="2">
    <source>
        <dbReference type="ARBA" id="ARBA00009209"/>
    </source>
</evidence>
<keyword evidence="5" id="KW-0136">Cellulose degradation</keyword>
<evidence type="ECO:0000256" key="7">
    <source>
        <dbReference type="ARBA" id="ARBA00023326"/>
    </source>
</evidence>
<dbReference type="GeneID" id="97765576"/>
<proteinExistence type="inferred from homology"/>
<dbReference type="RefSeq" id="WP_026743645.1">
    <property type="nucleotide sequence ID" value="NZ_FNQS01000010.1"/>
</dbReference>
<name>A0A1H4EPZ3_9GAMM</name>
<comment type="catalytic activity">
    <reaction evidence="1">
        <text>Endohydrolysis of (1-&gt;4)-beta-D-glucosidic linkages in cellulose, lichenin and cereal beta-D-glucans.</text>
        <dbReference type="EC" id="3.2.1.4"/>
    </reaction>
</comment>
<dbReference type="PRINTS" id="PR00735">
    <property type="entry name" value="GLHYDRLASE8"/>
</dbReference>
<evidence type="ECO:0000256" key="3">
    <source>
        <dbReference type="ARBA" id="ARBA00022729"/>
    </source>
</evidence>
<dbReference type="AlphaFoldDB" id="A0A1H4EPZ3"/>
<dbReference type="GO" id="GO:0008810">
    <property type="term" value="F:cellulase activity"/>
    <property type="evidence" value="ECO:0007669"/>
    <property type="project" value="UniProtKB-EC"/>
</dbReference>
<dbReference type="eggNOG" id="COG3405">
    <property type="taxonomic scope" value="Bacteria"/>
</dbReference>
<dbReference type="InterPro" id="IPR002037">
    <property type="entry name" value="Glyco_hydro_8"/>
</dbReference>
<dbReference type="InterPro" id="IPR008928">
    <property type="entry name" value="6-hairpin_glycosidase_sf"/>
</dbReference>
<dbReference type="Pfam" id="PF01270">
    <property type="entry name" value="Glyco_hydro_8"/>
    <property type="match status" value="1"/>
</dbReference>
<dbReference type="PROSITE" id="PS00812">
    <property type="entry name" value="GLYCOSYL_HYDROL_F8"/>
    <property type="match status" value="1"/>
</dbReference>
<evidence type="ECO:0000256" key="5">
    <source>
        <dbReference type="ARBA" id="ARBA00023001"/>
    </source>
</evidence>